<evidence type="ECO:0000313" key="3">
    <source>
        <dbReference type="Proteomes" id="UP000095280"/>
    </source>
</evidence>
<proteinExistence type="predicted"/>
<evidence type="ECO:0000259" key="2">
    <source>
        <dbReference type="PROSITE" id="PS50011"/>
    </source>
</evidence>
<dbReference type="WBParaSite" id="maker-uti_cns_0012595-snap-gene-0.3-mRNA-1">
    <property type="protein sequence ID" value="maker-uti_cns_0012595-snap-gene-0.3-mRNA-1"/>
    <property type="gene ID" value="maker-uti_cns_0012595-snap-gene-0.3"/>
</dbReference>
<sequence length="759" mass="87355">MLEATSSEEKTTVVVDDEEEKRKMLSIFRDESGKNDDWNKKYIHSSLFLLGCGAYGSVFQVTTRLYTQSKQKIAKDRYIYHPDFLATIASQKRIKVEQQDKMKDRLRDDRLLDIVAVKYEILEQSHLEDGATRFFLFLRREFLIMDTIWRKYPRLLVGFPMVFDFGYIGDKLQYGVNPKYKNIFTYLNMQGEEVKFFADTHNRNLEGVTKISFMTMELLGPSIDDFRNYFEPWYSDNKLKTFFQVRTVFRIADQFLCRLYVLHRSGFVHHDLKPDNIAVGNGRAMNTVYLLDFGFSKQIGNDCASEWMGSRKFIAVDTFLNEKPNYAQDIESWFYIVFTLLYDALPWSEEFIGPLVGENAEESAKWNLVNNMKKTWWGEPSEAESLYSMMDTIAKIHSYEVPDIRNIIDQLHRKTRDLRGTLRQMNDAQTMNSELANINSNVSKGYMSIRKVLLQIFDLPGIWKNPHIGDSELRAYMETRQDKNYPTYTWDRQNFRWEWDRNHERMLSLKPGPDAAGISETQSIALAFSKVSEQLGRRESHDNSRSSATAAMAEAPAPVVSAVPKDDAQEPVVMDTPETNSNISPGAKHLKHLLSTLHNTSLDPGLRQRARQALMIGADSGWGKRARPDEISYVYDRRRDSLVPKNSGRRHIEPGRGSMRQSYGSGIFKVSNAAGRGEVNSLERMLLNNRHNQDVSTQLDTVWRSALPRVLTRKSSKSVAPQSAAEAAKLSKSRASTRRRRLSSGGVMSAHRKASKRRD</sequence>
<reference evidence="4" key="1">
    <citation type="submission" date="2016-11" db="UniProtKB">
        <authorList>
            <consortium name="WormBaseParasite"/>
        </authorList>
    </citation>
    <scope>IDENTIFICATION</scope>
</reference>
<dbReference type="InterPro" id="IPR011009">
    <property type="entry name" value="Kinase-like_dom_sf"/>
</dbReference>
<dbReference type="SMART" id="SM00220">
    <property type="entry name" value="S_TKc"/>
    <property type="match status" value="1"/>
</dbReference>
<dbReference type="InterPro" id="IPR050235">
    <property type="entry name" value="CK1_Ser-Thr_kinase"/>
</dbReference>
<feature type="region of interest" description="Disordered" evidence="1">
    <location>
        <begin position="535"/>
        <end position="558"/>
    </location>
</feature>
<dbReference type="PROSITE" id="PS50011">
    <property type="entry name" value="PROTEIN_KINASE_DOM"/>
    <property type="match status" value="1"/>
</dbReference>
<dbReference type="SUPFAM" id="SSF56112">
    <property type="entry name" value="Protein kinase-like (PK-like)"/>
    <property type="match status" value="1"/>
</dbReference>
<name>A0A1I8IGE7_9PLAT</name>
<evidence type="ECO:0000313" key="4">
    <source>
        <dbReference type="WBParaSite" id="maker-uti_cns_0012595-snap-gene-0.3-mRNA-1"/>
    </source>
</evidence>
<feature type="domain" description="Protein kinase" evidence="2">
    <location>
        <begin position="44"/>
        <end position="431"/>
    </location>
</feature>
<dbReference type="GO" id="GO:0004672">
    <property type="term" value="F:protein kinase activity"/>
    <property type="evidence" value="ECO:0007669"/>
    <property type="project" value="InterPro"/>
</dbReference>
<keyword evidence="3" id="KW-1185">Reference proteome</keyword>
<evidence type="ECO:0000256" key="1">
    <source>
        <dbReference type="SAM" id="MobiDB-lite"/>
    </source>
</evidence>
<dbReference type="InterPro" id="IPR000719">
    <property type="entry name" value="Prot_kinase_dom"/>
</dbReference>
<feature type="compositionally biased region" description="Low complexity" evidence="1">
    <location>
        <begin position="546"/>
        <end position="558"/>
    </location>
</feature>
<organism evidence="3 4">
    <name type="scientific">Macrostomum lignano</name>
    <dbReference type="NCBI Taxonomy" id="282301"/>
    <lineage>
        <taxon>Eukaryota</taxon>
        <taxon>Metazoa</taxon>
        <taxon>Spiralia</taxon>
        <taxon>Lophotrochozoa</taxon>
        <taxon>Platyhelminthes</taxon>
        <taxon>Rhabditophora</taxon>
        <taxon>Macrostomorpha</taxon>
        <taxon>Macrostomida</taxon>
        <taxon>Macrostomidae</taxon>
        <taxon>Macrostomum</taxon>
    </lineage>
</organism>
<dbReference type="PANTHER" id="PTHR11909">
    <property type="entry name" value="CASEIN KINASE-RELATED"/>
    <property type="match status" value="1"/>
</dbReference>
<feature type="compositionally biased region" description="Basic residues" evidence="1">
    <location>
        <begin position="731"/>
        <end position="742"/>
    </location>
</feature>
<dbReference type="Pfam" id="PF00069">
    <property type="entry name" value="Pkinase"/>
    <property type="match status" value="1"/>
</dbReference>
<dbReference type="Proteomes" id="UP000095280">
    <property type="component" value="Unplaced"/>
</dbReference>
<dbReference type="AlphaFoldDB" id="A0A1I8IGE7"/>
<feature type="compositionally biased region" description="Basic residues" evidence="1">
    <location>
        <begin position="750"/>
        <end position="759"/>
    </location>
</feature>
<accession>A0A1I8IGE7</accession>
<dbReference type="GO" id="GO:0005524">
    <property type="term" value="F:ATP binding"/>
    <property type="evidence" value="ECO:0007669"/>
    <property type="project" value="InterPro"/>
</dbReference>
<protein>
    <submittedName>
        <fullName evidence="4">Protein kinase domain-containing protein</fullName>
    </submittedName>
</protein>
<feature type="region of interest" description="Disordered" evidence="1">
    <location>
        <begin position="714"/>
        <end position="759"/>
    </location>
</feature>
<dbReference type="Gene3D" id="1.10.510.10">
    <property type="entry name" value="Transferase(Phosphotransferase) domain 1"/>
    <property type="match status" value="1"/>
</dbReference>
<feature type="compositionally biased region" description="Basic and acidic residues" evidence="1">
    <location>
        <begin position="535"/>
        <end position="544"/>
    </location>
</feature>